<evidence type="ECO:0000259" key="5">
    <source>
        <dbReference type="SMART" id="SM00478"/>
    </source>
</evidence>
<dbReference type="Proteomes" id="UP001415857">
    <property type="component" value="Unassembled WGS sequence"/>
</dbReference>
<feature type="compositionally biased region" description="Low complexity" evidence="4">
    <location>
        <begin position="48"/>
        <end position="59"/>
    </location>
</feature>
<evidence type="ECO:0000256" key="2">
    <source>
        <dbReference type="ARBA" id="ARBA00022763"/>
    </source>
</evidence>
<dbReference type="Pfam" id="PF00730">
    <property type="entry name" value="HhH-GPD"/>
    <property type="match status" value="1"/>
</dbReference>
<reference evidence="6 7" key="1">
    <citation type="journal article" date="2024" name="Plant J.">
        <title>Genome sequences and population genomics reveal climatic adaptation and genomic divergence between two closely related sweetgum species.</title>
        <authorList>
            <person name="Xu W.Q."/>
            <person name="Ren C.Q."/>
            <person name="Zhang X.Y."/>
            <person name="Comes H.P."/>
            <person name="Liu X.H."/>
            <person name="Li Y.G."/>
            <person name="Kettle C.J."/>
            <person name="Jalonen R."/>
            <person name="Gaisberger H."/>
            <person name="Ma Y.Z."/>
            <person name="Qiu Y.X."/>
        </authorList>
    </citation>
    <scope>NUCLEOTIDE SEQUENCE [LARGE SCALE GENOMIC DNA]</scope>
    <source>
        <strain evidence="6">Hangzhou</strain>
    </source>
</reference>
<evidence type="ECO:0000256" key="4">
    <source>
        <dbReference type="SAM" id="MobiDB-lite"/>
    </source>
</evidence>
<dbReference type="GO" id="GO:0032993">
    <property type="term" value="C:protein-DNA complex"/>
    <property type="evidence" value="ECO:0007669"/>
    <property type="project" value="TreeGrafter"/>
</dbReference>
<dbReference type="Gene3D" id="1.10.1670.40">
    <property type="match status" value="1"/>
</dbReference>
<dbReference type="SMART" id="SM00478">
    <property type="entry name" value="ENDO3c"/>
    <property type="match status" value="1"/>
</dbReference>
<organism evidence="6 7">
    <name type="scientific">Liquidambar formosana</name>
    <name type="common">Formosan gum</name>
    <dbReference type="NCBI Taxonomy" id="63359"/>
    <lineage>
        <taxon>Eukaryota</taxon>
        <taxon>Viridiplantae</taxon>
        <taxon>Streptophyta</taxon>
        <taxon>Embryophyta</taxon>
        <taxon>Tracheophyta</taxon>
        <taxon>Spermatophyta</taxon>
        <taxon>Magnoliopsida</taxon>
        <taxon>eudicotyledons</taxon>
        <taxon>Gunneridae</taxon>
        <taxon>Pentapetalae</taxon>
        <taxon>Saxifragales</taxon>
        <taxon>Altingiaceae</taxon>
        <taxon>Liquidambar</taxon>
    </lineage>
</organism>
<keyword evidence="3" id="KW-0234">DNA repair</keyword>
<name>A0AAP0S488_LIQFO</name>
<dbReference type="GO" id="GO:0005634">
    <property type="term" value="C:nucleus"/>
    <property type="evidence" value="ECO:0007669"/>
    <property type="project" value="TreeGrafter"/>
</dbReference>
<dbReference type="CDD" id="cd00056">
    <property type="entry name" value="ENDO3c"/>
    <property type="match status" value="1"/>
</dbReference>
<sequence>MGEQTQTQTQIQTLTLPKTPSSSPKITSQSQKSRKLSPHVSPRTSQIVAAAAPQTATVTGGERSNTLQPTRMSPSTTTRSLSSKGEVAVAIQHLKNADPSLARVIDAHAPPRFTNSDPPFLALAKSILYQQITHKAGTTIYNRFVSLCGGEARVCPISVLALTPPQLLQIGVSARKVTFLHDLANKYRTGILSDSKIVSMEDKALVSLITMVKGFGASSVHTFMIFTLHRPDVIPVCDVSVRKGVQILCGLEQLPRPSQMEQLCEKWRPYRSVASWYMWRLVEANRAQGKAEAIEAASAGLPKQVEQEEALQDGD</sequence>
<feature type="compositionally biased region" description="Low complexity" evidence="4">
    <location>
        <begin position="69"/>
        <end position="82"/>
    </location>
</feature>
<evidence type="ECO:0000256" key="3">
    <source>
        <dbReference type="ARBA" id="ARBA00023204"/>
    </source>
</evidence>
<feature type="region of interest" description="Disordered" evidence="4">
    <location>
        <begin position="1"/>
        <end position="82"/>
    </location>
</feature>
<evidence type="ECO:0000313" key="6">
    <source>
        <dbReference type="EMBL" id="KAK9287044.1"/>
    </source>
</evidence>
<dbReference type="EMBL" id="JBBPBK010000004">
    <property type="protein sequence ID" value="KAK9287044.1"/>
    <property type="molecule type" value="Genomic_DNA"/>
</dbReference>
<dbReference type="GO" id="GO:0006307">
    <property type="term" value="P:DNA alkylation repair"/>
    <property type="evidence" value="ECO:0007669"/>
    <property type="project" value="TreeGrafter"/>
</dbReference>
<dbReference type="AlphaFoldDB" id="A0AAP0S488"/>
<accession>A0AAP0S488</accession>
<dbReference type="PANTHER" id="PTHR43003:SF5">
    <property type="entry name" value="DNA-3-METHYLADENINE GLYCOSYLASE"/>
    <property type="match status" value="1"/>
</dbReference>
<comment type="similarity">
    <text evidence="1">Belongs to the alkylbase DNA glycosidase AlkA family.</text>
</comment>
<proteinExistence type="inferred from homology"/>
<dbReference type="GO" id="GO:0006285">
    <property type="term" value="P:base-excision repair, AP site formation"/>
    <property type="evidence" value="ECO:0007669"/>
    <property type="project" value="TreeGrafter"/>
</dbReference>
<feature type="compositionally biased region" description="Low complexity" evidence="4">
    <location>
        <begin position="1"/>
        <end position="31"/>
    </location>
</feature>
<feature type="domain" description="HhH-GPD" evidence="5">
    <location>
        <begin position="128"/>
        <end position="283"/>
    </location>
</feature>
<dbReference type="InterPro" id="IPR003265">
    <property type="entry name" value="HhH-GPD_domain"/>
</dbReference>
<evidence type="ECO:0000256" key="1">
    <source>
        <dbReference type="ARBA" id="ARBA00010817"/>
    </source>
</evidence>
<evidence type="ECO:0000313" key="7">
    <source>
        <dbReference type="Proteomes" id="UP001415857"/>
    </source>
</evidence>
<dbReference type="InterPro" id="IPR011257">
    <property type="entry name" value="DNA_glycosylase"/>
</dbReference>
<keyword evidence="7" id="KW-1185">Reference proteome</keyword>
<gene>
    <name evidence="6" type="ORF">L1049_015452</name>
</gene>
<dbReference type="InterPro" id="IPR051912">
    <property type="entry name" value="Alkylbase_DNA_Glycosylase/TA"/>
</dbReference>
<comment type="caution">
    <text evidence="6">The sequence shown here is derived from an EMBL/GenBank/DDBJ whole genome shotgun (WGS) entry which is preliminary data.</text>
</comment>
<keyword evidence="2" id="KW-0227">DNA damage</keyword>
<protein>
    <recommendedName>
        <fullName evidence="5">HhH-GPD domain-containing protein</fullName>
    </recommendedName>
</protein>
<dbReference type="SUPFAM" id="SSF48150">
    <property type="entry name" value="DNA-glycosylase"/>
    <property type="match status" value="1"/>
</dbReference>
<dbReference type="GO" id="GO:0032131">
    <property type="term" value="F:alkylated DNA binding"/>
    <property type="evidence" value="ECO:0007669"/>
    <property type="project" value="TreeGrafter"/>
</dbReference>
<dbReference type="GO" id="GO:0008725">
    <property type="term" value="F:DNA-3-methyladenine glycosylase activity"/>
    <property type="evidence" value="ECO:0007669"/>
    <property type="project" value="TreeGrafter"/>
</dbReference>
<dbReference type="FunFam" id="1.10.340.30:FF:000004">
    <property type="entry name" value="DNA-3-methyladenine glycosylase II"/>
    <property type="match status" value="1"/>
</dbReference>
<dbReference type="GO" id="GO:0043916">
    <property type="term" value="F:DNA-7-methylguanine glycosylase activity"/>
    <property type="evidence" value="ECO:0007669"/>
    <property type="project" value="TreeGrafter"/>
</dbReference>
<dbReference type="Gene3D" id="1.10.340.30">
    <property type="entry name" value="Hypothetical protein, domain 2"/>
    <property type="match status" value="1"/>
</dbReference>
<dbReference type="PANTHER" id="PTHR43003">
    <property type="entry name" value="DNA-3-METHYLADENINE GLYCOSYLASE"/>
    <property type="match status" value="1"/>
</dbReference>